<evidence type="ECO:0000259" key="8">
    <source>
        <dbReference type="PROSITE" id="PS01124"/>
    </source>
</evidence>
<dbReference type="Gene3D" id="3.40.50.1980">
    <property type="entry name" value="Nitrogenase molybdenum iron protein domain"/>
    <property type="match status" value="2"/>
</dbReference>
<dbReference type="KEGG" id="ppsc:EHS13_04670"/>
<keyword evidence="7" id="KW-0804">Transcription</keyword>
<comment type="similarity">
    <text evidence="2">Belongs to the bacterial solute-binding protein 8 family.</text>
</comment>
<keyword evidence="6" id="KW-0238">DNA-binding</keyword>
<dbReference type="Gene3D" id="1.10.10.60">
    <property type="entry name" value="Homeodomain-like"/>
    <property type="match status" value="2"/>
</dbReference>
<dbReference type="InterPro" id="IPR009057">
    <property type="entry name" value="Homeodomain-like_sf"/>
</dbReference>
<evidence type="ECO:0000256" key="5">
    <source>
        <dbReference type="ARBA" id="ARBA00023015"/>
    </source>
</evidence>
<dbReference type="Pfam" id="PF02311">
    <property type="entry name" value="AraC_binding"/>
    <property type="match status" value="1"/>
</dbReference>
<dbReference type="SUPFAM" id="SSF46689">
    <property type="entry name" value="Homeodomain-like"/>
    <property type="match status" value="2"/>
</dbReference>
<proteinExistence type="inferred from homology"/>
<dbReference type="EMBL" id="CP034235">
    <property type="protein sequence ID" value="QGQ94250.1"/>
    <property type="molecule type" value="Genomic_DNA"/>
</dbReference>
<dbReference type="PANTHER" id="PTHR30532">
    <property type="entry name" value="IRON III DICITRATE-BINDING PERIPLASMIC PROTEIN"/>
    <property type="match status" value="1"/>
</dbReference>
<evidence type="ECO:0000259" key="9">
    <source>
        <dbReference type="PROSITE" id="PS50983"/>
    </source>
</evidence>
<dbReference type="Pfam" id="PF01497">
    <property type="entry name" value="Peripla_BP_2"/>
    <property type="match status" value="1"/>
</dbReference>
<dbReference type="GO" id="GO:1901678">
    <property type="term" value="P:iron coordination entity transport"/>
    <property type="evidence" value="ECO:0007669"/>
    <property type="project" value="UniProtKB-ARBA"/>
</dbReference>
<keyword evidence="5" id="KW-0805">Transcription regulation</keyword>
<keyword evidence="3" id="KW-0813">Transport</keyword>
<dbReference type="AlphaFoldDB" id="A0A6B8RDM8"/>
<gene>
    <name evidence="10" type="ORF">EHS13_04670</name>
</gene>
<dbReference type="Proteomes" id="UP000426246">
    <property type="component" value="Chromosome"/>
</dbReference>
<accession>A0A6B8RDM8</accession>
<evidence type="ECO:0000256" key="3">
    <source>
        <dbReference type="ARBA" id="ARBA00022448"/>
    </source>
</evidence>
<feature type="domain" description="HTH araC/xylS-type" evidence="8">
    <location>
        <begin position="189"/>
        <end position="287"/>
    </location>
</feature>
<reference evidence="11" key="1">
    <citation type="submission" date="2018-11" db="EMBL/GenBank/DDBJ databases">
        <title>Complete genome sequence of Paenibacillus sp. ML311-T8.</title>
        <authorList>
            <person name="Nam Y.-D."/>
            <person name="Kang J."/>
            <person name="Chung W.-H."/>
            <person name="Park Y.S."/>
        </authorList>
    </citation>
    <scope>NUCLEOTIDE SEQUENCE [LARGE SCALE GENOMIC DNA]</scope>
    <source>
        <strain evidence="11">ML311-T8</strain>
    </source>
</reference>
<organism evidence="10 11">
    <name type="scientific">Paenibacillus psychroresistens</name>
    <dbReference type="NCBI Taxonomy" id="1778678"/>
    <lineage>
        <taxon>Bacteria</taxon>
        <taxon>Bacillati</taxon>
        <taxon>Bacillota</taxon>
        <taxon>Bacilli</taxon>
        <taxon>Bacillales</taxon>
        <taxon>Paenibacillaceae</taxon>
        <taxon>Paenibacillus</taxon>
    </lineage>
</organism>
<dbReference type="InterPro" id="IPR018060">
    <property type="entry name" value="HTH_AraC"/>
</dbReference>
<keyword evidence="4" id="KW-0732">Signal</keyword>
<dbReference type="GO" id="GO:0003700">
    <property type="term" value="F:DNA-binding transcription factor activity"/>
    <property type="evidence" value="ECO:0007669"/>
    <property type="project" value="InterPro"/>
</dbReference>
<name>A0A6B8RDM8_9BACL</name>
<dbReference type="GO" id="GO:0043565">
    <property type="term" value="F:sequence-specific DNA binding"/>
    <property type="evidence" value="ECO:0007669"/>
    <property type="project" value="InterPro"/>
</dbReference>
<protein>
    <submittedName>
        <fullName evidence="10">Helix-turn-helix domain-containing protein</fullName>
    </submittedName>
</protein>
<evidence type="ECO:0000256" key="1">
    <source>
        <dbReference type="ARBA" id="ARBA00004196"/>
    </source>
</evidence>
<evidence type="ECO:0000313" key="10">
    <source>
        <dbReference type="EMBL" id="QGQ94250.1"/>
    </source>
</evidence>
<dbReference type="SUPFAM" id="SSF53807">
    <property type="entry name" value="Helical backbone' metal receptor"/>
    <property type="match status" value="1"/>
</dbReference>
<dbReference type="Pfam" id="PF12833">
    <property type="entry name" value="HTH_18"/>
    <property type="match status" value="1"/>
</dbReference>
<dbReference type="PROSITE" id="PS00041">
    <property type="entry name" value="HTH_ARAC_FAMILY_1"/>
    <property type="match status" value="1"/>
</dbReference>
<evidence type="ECO:0000313" key="11">
    <source>
        <dbReference type="Proteomes" id="UP000426246"/>
    </source>
</evidence>
<keyword evidence="11" id="KW-1185">Reference proteome</keyword>
<evidence type="ECO:0000256" key="2">
    <source>
        <dbReference type="ARBA" id="ARBA00008814"/>
    </source>
</evidence>
<evidence type="ECO:0000256" key="6">
    <source>
        <dbReference type="ARBA" id="ARBA00023125"/>
    </source>
</evidence>
<dbReference type="GO" id="GO:0030288">
    <property type="term" value="C:outer membrane-bounded periplasmic space"/>
    <property type="evidence" value="ECO:0007669"/>
    <property type="project" value="TreeGrafter"/>
</dbReference>
<dbReference type="PANTHER" id="PTHR30532:SF26">
    <property type="entry name" value="IRON(3+)-HYDROXAMATE-BINDING PROTEIN FHUD"/>
    <property type="match status" value="1"/>
</dbReference>
<dbReference type="PROSITE" id="PS01124">
    <property type="entry name" value="HTH_ARAC_FAMILY_2"/>
    <property type="match status" value="1"/>
</dbReference>
<sequence>MIIILTSCLAGGLPLKQTEKEAPLLHELFFSICQVETIDSSGNSIDLSPLEGHHAIVAFTKGTCNLKIAGGTLHFQSGTCFIVKPGVQVKFEDTIAEDFAGYWITFDIYRLGVSEPYSDMQKYFPYGQQLNPTPFIKFVDMLEQLQVRQQNVGKLECFKQQIRLQELIVFLLENHQVTEGPSDSLRAVKRSVTYLEENYMENITVEQLSQQAGIRRWEYSTLFQNLTGFKPLEYLTDVRMKRAKELLLLSNEPLRDIAHRVGFKDEYYFNRRFRQSMGISPKLYARTHQSEGSIKDYLGSHIELPLRQSRIVVIGYELGNLLTLGVRPVGADLTVIGKQVVYRNELHNISDIGPKEDLERIKALEPDFIFNCSTMHSATALVAHIAPTLVINREDSNFEKLRLIATVVGERPKAEKWIKDYKTKVKALWSQYSLDIGAKETVTVIVIVDGEFFVMGNHGLSYTLYHPLAFKPAEKVREMIEQGVDFEEISVEMLADYVGDRLFLLVGEEPRSVNAANDLIKSPLWKELPAVQRNLVYLVDPKWNYDDSITLERLLTVLPGILRNSS</sequence>
<dbReference type="InterPro" id="IPR018062">
    <property type="entry name" value="HTH_AraC-typ_CS"/>
</dbReference>
<feature type="domain" description="Fe/B12 periplasmic-binding" evidence="9">
    <location>
        <begin position="309"/>
        <end position="566"/>
    </location>
</feature>
<dbReference type="PROSITE" id="PS50983">
    <property type="entry name" value="FE_B12_PBP"/>
    <property type="match status" value="1"/>
</dbReference>
<dbReference type="InterPro" id="IPR003313">
    <property type="entry name" value="AraC-bd"/>
</dbReference>
<evidence type="ECO:0000256" key="4">
    <source>
        <dbReference type="ARBA" id="ARBA00022729"/>
    </source>
</evidence>
<dbReference type="InterPro" id="IPR002491">
    <property type="entry name" value="ABC_transptr_periplasmic_BD"/>
</dbReference>
<dbReference type="SMART" id="SM00342">
    <property type="entry name" value="HTH_ARAC"/>
    <property type="match status" value="1"/>
</dbReference>
<comment type="subcellular location">
    <subcellularLocation>
        <location evidence="1">Cell envelope</location>
    </subcellularLocation>
</comment>
<dbReference type="InterPro" id="IPR051313">
    <property type="entry name" value="Bact_iron-sidero_bind"/>
</dbReference>
<evidence type="ECO:0000256" key="7">
    <source>
        <dbReference type="ARBA" id="ARBA00023163"/>
    </source>
</evidence>